<sequence length="213" mass="23359">MASGSYVWSPHADAYAALLHDQASGRRAMVRRPAAERLPMDDLVRLEDLAFHWASLPTQAPARSELFGALDTDPLRVLNGMNWLLAYWAVLWDLRAGDPAPDLIRRLDYTGAWRTPGAGDGAPEREHVWQAITQRIRAGVLAQLTGDPDLRNTYDAEVTRLAPDVFLHITLATMDGLGQDLTRKGLELRGMAAALAEHTVPGDGPLPPFGPPR</sequence>
<dbReference type="Proteomes" id="UP000805614">
    <property type="component" value="Unassembled WGS sequence"/>
</dbReference>
<dbReference type="EMBL" id="JABVEC010000001">
    <property type="protein sequence ID" value="MBC6464159.1"/>
    <property type="molecule type" value="Genomic_DNA"/>
</dbReference>
<protein>
    <submittedName>
        <fullName evidence="1">Uncharacterized protein</fullName>
    </submittedName>
</protein>
<comment type="caution">
    <text evidence="1">The sequence shown here is derived from an EMBL/GenBank/DDBJ whole genome shotgun (WGS) entry which is preliminary data.</text>
</comment>
<organism evidence="1 2">
    <name type="scientific">Actinomadura alba</name>
    <dbReference type="NCBI Taxonomy" id="406431"/>
    <lineage>
        <taxon>Bacteria</taxon>
        <taxon>Bacillati</taxon>
        <taxon>Actinomycetota</taxon>
        <taxon>Actinomycetes</taxon>
        <taxon>Streptosporangiales</taxon>
        <taxon>Thermomonosporaceae</taxon>
        <taxon>Actinomadura</taxon>
    </lineage>
</organism>
<dbReference type="RefSeq" id="WP_187241067.1">
    <property type="nucleotide sequence ID" value="NZ_BAAAOK010000011.1"/>
</dbReference>
<name>A0ABR7LHU6_9ACTN</name>
<accession>A0ABR7LHU6</accession>
<reference evidence="1 2" key="1">
    <citation type="submission" date="2020-06" db="EMBL/GenBank/DDBJ databases">
        <title>Actinomadura xiongansis sp. nov., isolated from soil of Baiyangdian.</title>
        <authorList>
            <person name="Zhang X."/>
        </authorList>
    </citation>
    <scope>NUCLEOTIDE SEQUENCE [LARGE SCALE GENOMIC DNA]</scope>
    <source>
        <strain evidence="1 2">HBUM206468</strain>
    </source>
</reference>
<gene>
    <name evidence="1" type="ORF">HKK74_01390</name>
</gene>
<proteinExistence type="predicted"/>
<keyword evidence="2" id="KW-1185">Reference proteome</keyword>
<evidence type="ECO:0000313" key="2">
    <source>
        <dbReference type="Proteomes" id="UP000805614"/>
    </source>
</evidence>
<evidence type="ECO:0000313" key="1">
    <source>
        <dbReference type="EMBL" id="MBC6464159.1"/>
    </source>
</evidence>